<evidence type="ECO:0000256" key="4">
    <source>
        <dbReference type="ARBA" id="ARBA00022989"/>
    </source>
</evidence>
<evidence type="ECO:0000259" key="7">
    <source>
        <dbReference type="Pfam" id="PF15982"/>
    </source>
</evidence>
<keyword evidence="4 6" id="KW-1133">Transmembrane helix</keyword>
<dbReference type="eggNOG" id="KOG1398">
    <property type="taxonomic scope" value="Eukaryota"/>
</dbReference>
<dbReference type="PANTHER" id="PTHR12459">
    <property type="entry name" value="TRANSMEMBRANE PROTEIN 135-RELATED"/>
    <property type="match status" value="1"/>
</dbReference>
<dbReference type="OrthoDB" id="291792at2759"/>
<evidence type="ECO:0000256" key="5">
    <source>
        <dbReference type="ARBA" id="ARBA00023136"/>
    </source>
</evidence>
<accession>A0A1I7SRZ6</accession>
<feature type="transmembrane region" description="Helical" evidence="6">
    <location>
        <begin position="275"/>
        <end position="294"/>
    </location>
</feature>
<reference evidence="12" key="1">
    <citation type="submission" date="2016-11" db="UniProtKB">
        <authorList>
            <consortium name="WormBaseParasite"/>
        </authorList>
    </citation>
    <scope>IDENTIFICATION</scope>
</reference>
<evidence type="ECO:0000256" key="2">
    <source>
        <dbReference type="ARBA" id="ARBA00008924"/>
    </source>
</evidence>
<sequence length="434" mass="48672">MPSFSKLLQATGCITLENSCHELTHPWNPSCLGAIKEILPHGLQCSFKTYATFYGLTCLLKIARGKKIHRRELIKDILRSTVFLTTNFLAFVYASCLLRRLFGCYFSSSYYIAATIGSFLAIIQETERRRPALALYLTNLASESVFYQMKNRGYVKEVPNGLTIMFSIGLGVLSYFKSKGIKSDIHGLINLTHSLGNGEKIPYYKKLPEVMKNAIETVRSKLSKGDRCNHQHSCAANVLESSVVNFGYGLSATVIIALIKNVNSPRKLVQSLMKSETLSLPIFTALMPGIYHTVNCLLKRLPLLSDTFTETAAGLASGAAMLAWPNLTISMYILWKAIERVYHLAADKGYAPRFKYGEIILYSIVTGYIVGNCIVEPHAIRKGYYFNFIRGLSDNHFDYVDRKLLLPFGFDSDKLYREGTILVKPMSKMTNSAF</sequence>
<feature type="transmembrane region" description="Helical" evidence="6">
    <location>
        <begin position="158"/>
        <end position="176"/>
    </location>
</feature>
<organism evidence="10 12">
    <name type="scientific">Bursaphelenchus xylophilus</name>
    <name type="common">Pinewood nematode worm</name>
    <name type="synonym">Aphelenchoides xylophilus</name>
    <dbReference type="NCBI Taxonomy" id="6326"/>
    <lineage>
        <taxon>Eukaryota</taxon>
        <taxon>Metazoa</taxon>
        <taxon>Ecdysozoa</taxon>
        <taxon>Nematoda</taxon>
        <taxon>Chromadorea</taxon>
        <taxon>Rhabditida</taxon>
        <taxon>Tylenchina</taxon>
        <taxon>Tylenchomorpha</taxon>
        <taxon>Aphelenchoidea</taxon>
        <taxon>Aphelenchoididae</taxon>
        <taxon>Bursaphelenchus</taxon>
    </lineage>
</organism>
<keyword evidence="5 6" id="KW-0472">Membrane</keyword>
<dbReference type="EMBL" id="CAJFDI010000003">
    <property type="protein sequence ID" value="CAD5220085.1"/>
    <property type="molecule type" value="Genomic_DNA"/>
</dbReference>
<dbReference type="PANTHER" id="PTHR12459:SF15">
    <property type="entry name" value="TRANSMEMBRANE PROTEIN 135"/>
    <property type="match status" value="1"/>
</dbReference>
<dbReference type="Proteomes" id="UP000095284">
    <property type="component" value="Unplaced"/>
</dbReference>
<protein>
    <submittedName>
        <fullName evidence="8">(pine wood nematode) hypothetical protein</fullName>
    </submittedName>
    <submittedName>
        <fullName evidence="12">TMEM135_C_rich domain-containing protein</fullName>
    </submittedName>
</protein>
<dbReference type="AlphaFoldDB" id="A0A1I7SRZ6"/>
<reference evidence="9" key="2">
    <citation type="submission" date="2020-08" db="EMBL/GenBank/DDBJ databases">
        <authorList>
            <person name="Kikuchi T."/>
        </authorList>
    </citation>
    <scope>NUCLEOTIDE SEQUENCE</scope>
    <source>
        <strain evidence="8">Ka4C1</strain>
    </source>
</reference>
<dbReference type="GO" id="GO:0012505">
    <property type="term" value="C:endomembrane system"/>
    <property type="evidence" value="ECO:0007669"/>
    <property type="project" value="UniProtKB-SubCell"/>
</dbReference>
<name>A0A1I7SRZ6_BURXY</name>
<evidence type="ECO:0000256" key="1">
    <source>
        <dbReference type="ARBA" id="ARBA00004127"/>
    </source>
</evidence>
<dbReference type="SMR" id="A0A1I7SRZ6"/>
<gene>
    <name evidence="8" type="ORF">BXYJ_LOCUS6002</name>
</gene>
<comment type="subcellular location">
    <subcellularLocation>
        <location evidence="1">Endomembrane system</location>
        <topology evidence="1">Multi-pass membrane protein</topology>
    </subcellularLocation>
</comment>
<evidence type="ECO:0000313" key="12">
    <source>
        <dbReference type="WBParaSite" id="BXY_1581300.1"/>
    </source>
</evidence>
<proteinExistence type="inferred from homology"/>
<dbReference type="WBParaSite" id="BXY_1581300.1">
    <property type="protein sequence ID" value="BXY_1581300.1"/>
    <property type="gene ID" value="BXY_1581300"/>
</dbReference>
<feature type="transmembrane region" description="Helical" evidence="6">
    <location>
        <begin position="314"/>
        <end position="335"/>
    </location>
</feature>
<evidence type="ECO:0000256" key="3">
    <source>
        <dbReference type="ARBA" id="ARBA00022692"/>
    </source>
</evidence>
<dbReference type="Proteomes" id="UP000582659">
    <property type="component" value="Unassembled WGS sequence"/>
</dbReference>
<evidence type="ECO:0000256" key="6">
    <source>
        <dbReference type="SAM" id="Phobius"/>
    </source>
</evidence>
<comment type="similarity">
    <text evidence="2">Belongs to the TMEM135 family.</text>
</comment>
<feature type="transmembrane region" description="Helical" evidence="6">
    <location>
        <begin position="77"/>
        <end position="94"/>
    </location>
</feature>
<evidence type="ECO:0000313" key="8">
    <source>
        <dbReference type="EMBL" id="CAD5220085.1"/>
    </source>
</evidence>
<dbReference type="EMBL" id="CAJFCV020000003">
    <property type="protein sequence ID" value="CAG9105879.1"/>
    <property type="molecule type" value="Genomic_DNA"/>
</dbReference>
<dbReference type="Proteomes" id="UP000659654">
    <property type="component" value="Unassembled WGS sequence"/>
</dbReference>
<dbReference type="InterPro" id="IPR026749">
    <property type="entry name" value="Tmem135"/>
</dbReference>
<feature type="domain" description="Transmembrane protein 135 N-terminal" evidence="7">
    <location>
        <begin position="19"/>
        <end position="146"/>
    </location>
</feature>
<evidence type="ECO:0000313" key="10">
    <source>
        <dbReference type="Proteomes" id="UP000095284"/>
    </source>
</evidence>
<dbReference type="InterPro" id="IPR031926">
    <property type="entry name" value="TMEM135_N"/>
</dbReference>
<evidence type="ECO:0000313" key="11">
    <source>
        <dbReference type="Proteomes" id="UP000659654"/>
    </source>
</evidence>
<evidence type="ECO:0000313" key="9">
    <source>
        <dbReference type="EMBL" id="CAG9105879.1"/>
    </source>
</evidence>
<feature type="transmembrane region" description="Helical" evidence="6">
    <location>
        <begin position="100"/>
        <end position="123"/>
    </location>
</feature>
<feature type="transmembrane region" description="Helical" evidence="6">
    <location>
        <begin position="246"/>
        <end position="263"/>
    </location>
</feature>
<keyword evidence="11" id="KW-1185">Reference proteome</keyword>
<keyword evidence="3 6" id="KW-0812">Transmembrane</keyword>
<dbReference type="Pfam" id="PF15982">
    <property type="entry name" value="TMEM135_C_rich"/>
    <property type="match status" value="1"/>
</dbReference>